<evidence type="ECO:0000313" key="3">
    <source>
        <dbReference type="Proteomes" id="UP001296104"/>
    </source>
</evidence>
<feature type="compositionally biased region" description="Basic and acidic residues" evidence="1">
    <location>
        <begin position="163"/>
        <end position="174"/>
    </location>
</feature>
<organism evidence="2 3">
    <name type="scientific">Lecanosticta acicola</name>
    <dbReference type="NCBI Taxonomy" id="111012"/>
    <lineage>
        <taxon>Eukaryota</taxon>
        <taxon>Fungi</taxon>
        <taxon>Dikarya</taxon>
        <taxon>Ascomycota</taxon>
        <taxon>Pezizomycotina</taxon>
        <taxon>Dothideomycetes</taxon>
        <taxon>Dothideomycetidae</taxon>
        <taxon>Mycosphaerellales</taxon>
        <taxon>Mycosphaerellaceae</taxon>
        <taxon>Lecanosticta</taxon>
    </lineage>
</organism>
<protein>
    <submittedName>
        <fullName evidence="2">Uncharacterized protein</fullName>
    </submittedName>
</protein>
<comment type="caution">
    <text evidence="2">The sequence shown here is derived from an EMBL/GenBank/DDBJ whole genome shotgun (WGS) entry which is preliminary data.</text>
</comment>
<dbReference type="AlphaFoldDB" id="A0AAI8YY93"/>
<feature type="compositionally biased region" description="Polar residues" evidence="1">
    <location>
        <begin position="37"/>
        <end position="49"/>
    </location>
</feature>
<name>A0AAI8YY93_9PEZI</name>
<gene>
    <name evidence="2" type="ORF">LECACI_7A004170</name>
</gene>
<feature type="region of interest" description="Disordered" evidence="1">
    <location>
        <begin position="17"/>
        <end position="204"/>
    </location>
</feature>
<dbReference type="Proteomes" id="UP001296104">
    <property type="component" value="Unassembled WGS sequence"/>
</dbReference>
<evidence type="ECO:0000256" key="1">
    <source>
        <dbReference type="SAM" id="MobiDB-lite"/>
    </source>
</evidence>
<feature type="compositionally biased region" description="Basic residues" evidence="1">
    <location>
        <begin position="150"/>
        <end position="162"/>
    </location>
</feature>
<proteinExistence type="predicted"/>
<feature type="compositionally biased region" description="Low complexity" evidence="1">
    <location>
        <begin position="139"/>
        <end position="149"/>
    </location>
</feature>
<evidence type="ECO:0000313" key="2">
    <source>
        <dbReference type="EMBL" id="CAK4000643.1"/>
    </source>
</evidence>
<keyword evidence="3" id="KW-1185">Reference proteome</keyword>
<reference evidence="2" key="1">
    <citation type="submission" date="2023-11" db="EMBL/GenBank/DDBJ databases">
        <authorList>
            <person name="Alioto T."/>
            <person name="Alioto T."/>
            <person name="Gomez Garrido J."/>
        </authorList>
    </citation>
    <scope>NUCLEOTIDE SEQUENCE</scope>
</reference>
<sequence length="265" mass="29278">MKTDMVDNLLVSWMDELDMSPSSDNDGVAPPAAVDSNLASSQAKVQVAQTPPKHLDQDDTVAVTTPTKGVRRKDRGYSPAFQASRSEPQDNGDDAAMEIDAPSPPWKTDRAAPRGLVSPLQPPAAPARRRDANLYLGGSSEPPSESSSLRRLRSLAKSANHKSRAELHRQEAAHRVFKNSSIRSKRPAEATQRSSPALPVMGPPRPLTNHDLIWNAELAEERAFNAMSSHQRRMARAHKEWCQGQRGRMEEWIRRCEQEARGGNP</sequence>
<accession>A0AAI8YY93</accession>
<dbReference type="EMBL" id="CAVMBE010000021">
    <property type="protein sequence ID" value="CAK4000643.1"/>
    <property type="molecule type" value="Genomic_DNA"/>
</dbReference>